<gene>
    <name evidence="7" type="ORF">SAMN04487775_101346</name>
</gene>
<name>A0A1I3I5U2_9SPIR</name>
<evidence type="ECO:0000256" key="4">
    <source>
        <dbReference type="ARBA" id="ARBA00022807"/>
    </source>
</evidence>
<accession>A0A1I3I5U2</accession>
<sequence>MFVTIKYENIIMMILNKFAFFTEKGARGLAKRTLSIMLLIFCVCCVRLCAEDTSPAEAQVMREKFVAESKKYVGSPYVLGAIGPDKFDCSGLVYHCSRESLKKQLPRTAKALYNYCRIVPDKDKEIGDLLFFKTNNTAPITHVGIYIGNNQFISAISDGPNTGVIISSLKQDYWKPKYVACGQFLPSGKQKGRSNDSDFEEEDFIDDEESSGSGSGSAGSNVSFKGSSFYNPEGEGLDVLAADASLFCDWSLISPNSFMFQWRGIDLHTNVRYTKWALEPGFGLGLRWNYGMGVFQMPLMFSATVNDYFRFYAGPVVTFGNARMMVTDEEVKASVFPGIIGVSLSTPALTIGKAKGQVVQDISYTVFNKPDNSALSFTNSVSAGLVLFTGIRVTLGVGSLFNK</sequence>
<dbReference type="InterPro" id="IPR000064">
    <property type="entry name" value="NLP_P60_dom"/>
</dbReference>
<keyword evidence="2" id="KW-0645">Protease</keyword>
<dbReference type="GO" id="GO:0006508">
    <property type="term" value="P:proteolysis"/>
    <property type="evidence" value="ECO:0007669"/>
    <property type="project" value="UniProtKB-KW"/>
</dbReference>
<dbReference type="PANTHER" id="PTHR47053">
    <property type="entry name" value="MUREIN DD-ENDOPEPTIDASE MEPH-RELATED"/>
    <property type="match status" value="1"/>
</dbReference>
<dbReference type="GO" id="GO:0008234">
    <property type="term" value="F:cysteine-type peptidase activity"/>
    <property type="evidence" value="ECO:0007669"/>
    <property type="project" value="UniProtKB-KW"/>
</dbReference>
<evidence type="ECO:0000256" key="1">
    <source>
        <dbReference type="ARBA" id="ARBA00007074"/>
    </source>
</evidence>
<dbReference type="PANTHER" id="PTHR47053:SF1">
    <property type="entry name" value="MUREIN DD-ENDOPEPTIDASE MEPH-RELATED"/>
    <property type="match status" value="1"/>
</dbReference>
<keyword evidence="8" id="KW-1185">Reference proteome</keyword>
<evidence type="ECO:0000256" key="3">
    <source>
        <dbReference type="ARBA" id="ARBA00022801"/>
    </source>
</evidence>
<dbReference type="PROSITE" id="PS51935">
    <property type="entry name" value="NLPC_P60"/>
    <property type="match status" value="1"/>
</dbReference>
<proteinExistence type="inferred from homology"/>
<dbReference type="InterPro" id="IPR051202">
    <property type="entry name" value="Peptidase_C40"/>
</dbReference>
<protein>
    <submittedName>
        <fullName evidence="7">NlpC/P60 family protein</fullName>
    </submittedName>
</protein>
<dbReference type="AlphaFoldDB" id="A0A1I3I5U2"/>
<dbReference type="OrthoDB" id="9813368at2"/>
<evidence type="ECO:0000259" key="6">
    <source>
        <dbReference type="PROSITE" id="PS51935"/>
    </source>
</evidence>
<dbReference type="Proteomes" id="UP000182737">
    <property type="component" value="Unassembled WGS sequence"/>
</dbReference>
<dbReference type="Gene3D" id="3.90.1720.10">
    <property type="entry name" value="endopeptidase domain like (from Nostoc punctiforme)"/>
    <property type="match status" value="1"/>
</dbReference>
<keyword evidence="3" id="KW-0378">Hydrolase</keyword>
<dbReference type="InterPro" id="IPR038765">
    <property type="entry name" value="Papain-like_cys_pep_sf"/>
</dbReference>
<feature type="region of interest" description="Disordered" evidence="5">
    <location>
        <begin position="188"/>
        <end position="220"/>
    </location>
</feature>
<evidence type="ECO:0000256" key="5">
    <source>
        <dbReference type="SAM" id="MobiDB-lite"/>
    </source>
</evidence>
<evidence type="ECO:0000313" key="7">
    <source>
        <dbReference type="EMBL" id="SFI43355.1"/>
    </source>
</evidence>
<dbReference type="Pfam" id="PF00877">
    <property type="entry name" value="NLPC_P60"/>
    <property type="match status" value="1"/>
</dbReference>
<organism evidence="7 8">
    <name type="scientific">Treponema bryantii</name>
    <dbReference type="NCBI Taxonomy" id="163"/>
    <lineage>
        <taxon>Bacteria</taxon>
        <taxon>Pseudomonadati</taxon>
        <taxon>Spirochaetota</taxon>
        <taxon>Spirochaetia</taxon>
        <taxon>Spirochaetales</taxon>
        <taxon>Treponemataceae</taxon>
        <taxon>Treponema</taxon>
    </lineage>
</organism>
<dbReference type="SUPFAM" id="SSF54001">
    <property type="entry name" value="Cysteine proteinases"/>
    <property type="match status" value="1"/>
</dbReference>
<comment type="similarity">
    <text evidence="1">Belongs to the peptidase C40 family.</text>
</comment>
<evidence type="ECO:0000256" key="2">
    <source>
        <dbReference type="ARBA" id="ARBA00022670"/>
    </source>
</evidence>
<dbReference type="EMBL" id="FORI01000001">
    <property type="protein sequence ID" value="SFI43355.1"/>
    <property type="molecule type" value="Genomic_DNA"/>
</dbReference>
<feature type="domain" description="NlpC/P60" evidence="6">
    <location>
        <begin position="59"/>
        <end position="185"/>
    </location>
</feature>
<feature type="compositionally biased region" description="Acidic residues" evidence="5">
    <location>
        <begin position="197"/>
        <end position="210"/>
    </location>
</feature>
<evidence type="ECO:0000313" key="8">
    <source>
        <dbReference type="Proteomes" id="UP000182737"/>
    </source>
</evidence>
<keyword evidence="4" id="KW-0788">Thiol protease</keyword>
<reference evidence="8" key="1">
    <citation type="submission" date="2016-10" db="EMBL/GenBank/DDBJ databases">
        <authorList>
            <person name="Varghese N."/>
            <person name="Submissions S."/>
        </authorList>
    </citation>
    <scope>NUCLEOTIDE SEQUENCE [LARGE SCALE GENOMIC DNA]</scope>
    <source>
        <strain evidence="8">XBD1002</strain>
    </source>
</reference>